<dbReference type="EMBL" id="QGTJ01000003">
    <property type="protein sequence ID" value="PWV63464.1"/>
    <property type="molecule type" value="Genomic_DNA"/>
</dbReference>
<reference evidence="2 3" key="1">
    <citation type="submission" date="2018-05" db="EMBL/GenBank/DDBJ databases">
        <title>Genomic Encyclopedia of Type Strains, Phase IV (KMG-IV): sequencing the most valuable type-strain genomes for metagenomic binning, comparative biology and taxonomic classification.</title>
        <authorList>
            <person name="Goeker M."/>
        </authorList>
    </citation>
    <scope>NUCLEOTIDE SEQUENCE [LARGE SCALE GENOMIC DNA]</scope>
    <source>
        <strain evidence="2 3">DSM 23606</strain>
    </source>
</reference>
<feature type="domain" description="DUF4158" evidence="1">
    <location>
        <begin position="6"/>
        <end position="76"/>
    </location>
</feature>
<dbReference type="Proteomes" id="UP000246569">
    <property type="component" value="Unassembled WGS sequence"/>
</dbReference>
<comment type="caution">
    <text evidence="2">The sequence shown here is derived from an EMBL/GenBank/DDBJ whole genome shotgun (WGS) entry which is preliminary data.</text>
</comment>
<accession>A0A317MY72</accession>
<proteinExistence type="predicted"/>
<organism evidence="2 3">
    <name type="scientific">Plasticicumulans acidivorans</name>
    <dbReference type="NCBI Taxonomy" id="886464"/>
    <lineage>
        <taxon>Bacteria</taxon>
        <taxon>Pseudomonadati</taxon>
        <taxon>Pseudomonadota</taxon>
        <taxon>Gammaproteobacteria</taxon>
        <taxon>Candidatus Competibacteraceae</taxon>
        <taxon>Plasticicumulans</taxon>
    </lineage>
</organism>
<sequence>MPRRNLLTPAERTGLLAFPAADDELIQHYTFSEPDLLVIRQRRGSHNRLGFAVQLCYLRYPGFALPTDAEPPTSVIIPQISCRQKWNFLVVFAEDVP</sequence>
<protein>
    <submittedName>
        <fullName evidence="2">Uncharacterized protein DUF4158</fullName>
    </submittedName>
</protein>
<evidence type="ECO:0000259" key="1">
    <source>
        <dbReference type="Pfam" id="PF13700"/>
    </source>
</evidence>
<evidence type="ECO:0000313" key="2">
    <source>
        <dbReference type="EMBL" id="PWV63464.1"/>
    </source>
</evidence>
<dbReference type="AlphaFoldDB" id="A0A317MY72"/>
<dbReference type="Pfam" id="PF13700">
    <property type="entry name" value="DUF4158"/>
    <property type="match status" value="1"/>
</dbReference>
<dbReference type="InterPro" id="IPR025296">
    <property type="entry name" value="DUF4158"/>
</dbReference>
<keyword evidence="3" id="KW-1185">Reference proteome</keyword>
<gene>
    <name evidence="2" type="ORF">C7443_103394</name>
</gene>
<evidence type="ECO:0000313" key="3">
    <source>
        <dbReference type="Proteomes" id="UP000246569"/>
    </source>
</evidence>
<name>A0A317MY72_9GAMM</name>